<keyword evidence="2 8" id="KW-0813">Transport</keyword>
<dbReference type="InterPro" id="IPR039426">
    <property type="entry name" value="TonB-dep_rcpt-like"/>
</dbReference>
<dbReference type="PANTHER" id="PTHR40980:SF3">
    <property type="entry name" value="TONB-DEPENDENT RECEPTOR-LIKE BETA-BARREL DOMAIN-CONTAINING PROTEIN"/>
    <property type="match status" value="1"/>
</dbReference>
<dbReference type="InterPro" id="IPR012910">
    <property type="entry name" value="Plug_dom"/>
</dbReference>
<evidence type="ECO:0000256" key="2">
    <source>
        <dbReference type="ARBA" id="ARBA00022448"/>
    </source>
</evidence>
<dbReference type="Pfam" id="PF00593">
    <property type="entry name" value="TonB_dep_Rec_b-barrel"/>
    <property type="match status" value="1"/>
</dbReference>
<dbReference type="GO" id="GO:0009279">
    <property type="term" value="C:cell outer membrane"/>
    <property type="evidence" value="ECO:0007669"/>
    <property type="project" value="UniProtKB-SubCell"/>
</dbReference>
<dbReference type="InterPro" id="IPR010104">
    <property type="entry name" value="TonB_rcpt_bac"/>
</dbReference>
<evidence type="ECO:0000256" key="4">
    <source>
        <dbReference type="ARBA" id="ARBA00022692"/>
    </source>
</evidence>
<dbReference type="NCBIfam" id="TIGR01782">
    <property type="entry name" value="TonB-Xanth-Caul"/>
    <property type="match status" value="1"/>
</dbReference>
<dbReference type="PANTHER" id="PTHR40980">
    <property type="entry name" value="PLUG DOMAIN-CONTAINING PROTEIN"/>
    <property type="match status" value="1"/>
</dbReference>
<dbReference type="Gene3D" id="2.40.170.20">
    <property type="entry name" value="TonB-dependent receptor, beta-barrel domain"/>
    <property type="match status" value="1"/>
</dbReference>
<evidence type="ECO:0000256" key="1">
    <source>
        <dbReference type="ARBA" id="ARBA00004571"/>
    </source>
</evidence>
<keyword evidence="5 9" id="KW-0798">TonB box</keyword>
<keyword evidence="4 8" id="KW-0812">Transmembrane</keyword>
<keyword evidence="12" id="KW-0675">Receptor</keyword>
<comment type="similarity">
    <text evidence="8 9">Belongs to the TonB-dependent receptor family.</text>
</comment>
<dbReference type="Proteomes" id="UP000652567">
    <property type="component" value="Unassembled WGS sequence"/>
</dbReference>
<gene>
    <name evidence="12" type="ORF">C4F51_04025</name>
</gene>
<evidence type="ECO:0000259" key="11">
    <source>
        <dbReference type="Pfam" id="PF07715"/>
    </source>
</evidence>
<evidence type="ECO:0000256" key="8">
    <source>
        <dbReference type="PROSITE-ProRule" id="PRU01360"/>
    </source>
</evidence>
<evidence type="ECO:0000256" key="9">
    <source>
        <dbReference type="RuleBase" id="RU003357"/>
    </source>
</evidence>
<dbReference type="PROSITE" id="PS52016">
    <property type="entry name" value="TONB_DEPENDENT_REC_3"/>
    <property type="match status" value="1"/>
</dbReference>
<comment type="subcellular location">
    <subcellularLocation>
        <location evidence="1 8">Cell outer membrane</location>
        <topology evidence="1 8">Multi-pass membrane protein</topology>
    </subcellularLocation>
</comment>
<dbReference type="AlphaFoldDB" id="A0A928V014"/>
<name>A0A928V014_9GAMM</name>
<dbReference type="Pfam" id="PF07715">
    <property type="entry name" value="Plug"/>
    <property type="match status" value="1"/>
</dbReference>
<evidence type="ECO:0000256" key="5">
    <source>
        <dbReference type="ARBA" id="ARBA00023077"/>
    </source>
</evidence>
<keyword evidence="7 8" id="KW-0998">Cell outer membrane</keyword>
<dbReference type="EMBL" id="PRDL01000001">
    <property type="protein sequence ID" value="MBE8716350.1"/>
    <property type="molecule type" value="Genomic_DNA"/>
</dbReference>
<evidence type="ECO:0000256" key="6">
    <source>
        <dbReference type="ARBA" id="ARBA00023136"/>
    </source>
</evidence>
<dbReference type="InterPro" id="IPR037066">
    <property type="entry name" value="Plug_dom_sf"/>
</dbReference>
<evidence type="ECO:0000256" key="7">
    <source>
        <dbReference type="ARBA" id="ARBA00023237"/>
    </source>
</evidence>
<sequence>MYKVFVVKINHCNPIPTSRGVLSKTIHSIIAGSMLSAVAVTAVAQGSDDANLIEEVMVTGSYAKSLEQAVDIKRSSVGFSDSIVATDIADFPEQNLAEALQRMPGVTIERNRGLGSKVNVRSLPSEFTHVSINGLATASGSGGREVEFDIFASEIIQSVTVQKSPTAADEEGGIAGSVLISTGRPFDYNEPKFVLSAEGAHNSISEEIDPKISLLASNTFGDWGVLASFSKAQRTNRTDANSGINFRPLSRWTEKTGSSKWQADQTLEVLERDTGVVITDPFDSEQTNRVVFLDKVGNRSYLNDQDKWGGTLSLQYQPSDTFTLSFDAMLGGYDNTEDEYDAAAYTASSISALERVHAYDSTTLADYGVVVLRDVSYANTQHEFLSKENVHKTDYTQYSFDMDWEVAGWQVKGLVGYSGVEKLSDTSNLKHVAYGPSRSRYAGKGGETILSDNPGSFDMYNSPGKYLFDSYEVNLESIEDDKYAAQLDFIRPMFLDSFPALAQIQWGARYTDKSKKRDRGTEFVYGPSAGDTSWRNKRTLQDSKLNSISGLVPGGSFLSDVSNSPQWAQVDNGYARSHFRYDGFNVDYQESEYYRVDEEVLSFYAMVDFKFDVGNLPTTINAGVRSVDTTVESYGYHQVQNNDGSTGYTPAPISKQGQYRDTLPSLNLSMELTDNVMLRAAASETLIRPALGDIAYKRTVSVSEFKYRDGNPDLKPTYADQWEIGLEWYLEQGGLLAVSWFEKEIEGVVRESLTGVVKDVTKYNANGTIDGIYDFDVYQKVNAEGSYDVSGVEFIAQFPLSMFHPALEGFGINANLTLLDNSLTGDSDLGIPTPPAGLTDKTWNLTAFYENDVFDARISYNYKDKYVEYIERDMFPVYRDDYGQLDMAIGYHVTDNIKVVLDVINLTDEATSAYTIDPSFPTMYEMSGRRISLGVRADF</sequence>
<keyword evidence="6 8" id="KW-0472">Membrane</keyword>
<accession>A0A928V014</accession>
<evidence type="ECO:0000256" key="3">
    <source>
        <dbReference type="ARBA" id="ARBA00022452"/>
    </source>
</evidence>
<evidence type="ECO:0000259" key="10">
    <source>
        <dbReference type="Pfam" id="PF00593"/>
    </source>
</evidence>
<evidence type="ECO:0000313" key="12">
    <source>
        <dbReference type="EMBL" id="MBE8716350.1"/>
    </source>
</evidence>
<proteinExistence type="inferred from homology"/>
<dbReference type="InterPro" id="IPR000531">
    <property type="entry name" value="Beta-barrel_TonB"/>
</dbReference>
<reference evidence="12" key="1">
    <citation type="submission" date="2018-07" db="EMBL/GenBank/DDBJ databases">
        <title>Genome assembly of strain Ka43.</title>
        <authorList>
            <person name="Kukolya J."/>
            <person name="Nagy I."/>
            <person name="Horvath B."/>
            <person name="Toth A."/>
        </authorList>
    </citation>
    <scope>NUCLEOTIDE SEQUENCE</scope>
    <source>
        <strain evidence="12">KB43</strain>
    </source>
</reference>
<keyword evidence="3 8" id="KW-1134">Transmembrane beta strand</keyword>
<dbReference type="SUPFAM" id="SSF56935">
    <property type="entry name" value="Porins"/>
    <property type="match status" value="1"/>
</dbReference>
<organism evidence="12 13">
    <name type="scientific">Cellvibrio polysaccharolyticus</name>
    <dbReference type="NCBI Taxonomy" id="2082724"/>
    <lineage>
        <taxon>Bacteria</taxon>
        <taxon>Pseudomonadati</taxon>
        <taxon>Pseudomonadota</taxon>
        <taxon>Gammaproteobacteria</taxon>
        <taxon>Cellvibrionales</taxon>
        <taxon>Cellvibrionaceae</taxon>
        <taxon>Cellvibrio</taxon>
    </lineage>
</organism>
<dbReference type="CDD" id="cd01347">
    <property type="entry name" value="ligand_gated_channel"/>
    <property type="match status" value="1"/>
</dbReference>
<comment type="caution">
    <text evidence="12">The sequence shown here is derived from an EMBL/GenBank/DDBJ whole genome shotgun (WGS) entry which is preliminary data.</text>
</comment>
<feature type="domain" description="TonB-dependent receptor plug" evidence="11">
    <location>
        <begin position="79"/>
        <end position="176"/>
    </location>
</feature>
<dbReference type="Gene3D" id="2.170.130.10">
    <property type="entry name" value="TonB-dependent receptor, plug domain"/>
    <property type="match status" value="1"/>
</dbReference>
<evidence type="ECO:0000313" key="13">
    <source>
        <dbReference type="Proteomes" id="UP000652567"/>
    </source>
</evidence>
<feature type="domain" description="TonB-dependent receptor-like beta-barrel" evidence="10">
    <location>
        <begin position="451"/>
        <end position="906"/>
    </location>
</feature>
<keyword evidence="13" id="KW-1185">Reference proteome</keyword>
<protein>
    <submittedName>
        <fullName evidence="12">TonB-dependent receptor</fullName>
    </submittedName>
</protein>
<dbReference type="InterPro" id="IPR036942">
    <property type="entry name" value="Beta-barrel_TonB_sf"/>
</dbReference>